<comment type="caution">
    <text evidence="8">The sequence shown here is derived from an EMBL/GenBank/DDBJ whole genome shotgun (WGS) entry which is preliminary data.</text>
</comment>
<dbReference type="HAMAP" id="MF_01114">
    <property type="entry name" value="RecX"/>
    <property type="match status" value="1"/>
</dbReference>
<evidence type="ECO:0000259" key="6">
    <source>
        <dbReference type="Pfam" id="PF02631"/>
    </source>
</evidence>
<comment type="subcellular location">
    <subcellularLocation>
        <location evidence="1 5">Cytoplasm</location>
    </subcellularLocation>
</comment>
<dbReference type="AlphaFoldDB" id="A0A7X0U7J1"/>
<dbReference type="InterPro" id="IPR053924">
    <property type="entry name" value="RecX_HTH_2nd"/>
</dbReference>
<dbReference type="GO" id="GO:0005737">
    <property type="term" value="C:cytoplasm"/>
    <property type="evidence" value="ECO:0007669"/>
    <property type="project" value="UniProtKB-SubCell"/>
</dbReference>
<dbReference type="Gene3D" id="1.10.10.10">
    <property type="entry name" value="Winged helix-like DNA-binding domain superfamily/Winged helix DNA-binding domain"/>
    <property type="match status" value="3"/>
</dbReference>
<dbReference type="InterPro" id="IPR036388">
    <property type="entry name" value="WH-like_DNA-bd_sf"/>
</dbReference>
<feature type="domain" description="RecX second three-helical" evidence="6">
    <location>
        <begin position="54"/>
        <end position="93"/>
    </location>
</feature>
<keyword evidence="9" id="KW-1185">Reference proteome</keyword>
<feature type="domain" description="RecX third three-helical" evidence="7">
    <location>
        <begin position="98"/>
        <end position="143"/>
    </location>
</feature>
<name>A0A7X0U7J1_9BURK</name>
<dbReference type="RefSeq" id="WP_184855415.1">
    <property type="nucleotide sequence ID" value="NZ_JACHLK010000001.1"/>
</dbReference>
<dbReference type="PANTHER" id="PTHR33602">
    <property type="entry name" value="REGULATORY PROTEIN RECX FAMILY PROTEIN"/>
    <property type="match status" value="1"/>
</dbReference>
<evidence type="ECO:0000256" key="3">
    <source>
        <dbReference type="ARBA" id="ARBA00018111"/>
    </source>
</evidence>
<dbReference type="InterPro" id="IPR053925">
    <property type="entry name" value="RecX_HTH_3rd"/>
</dbReference>
<organism evidence="8 9">
    <name type="scientific">Acidovorax soli</name>
    <dbReference type="NCBI Taxonomy" id="592050"/>
    <lineage>
        <taxon>Bacteria</taxon>
        <taxon>Pseudomonadati</taxon>
        <taxon>Pseudomonadota</taxon>
        <taxon>Betaproteobacteria</taxon>
        <taxon>Burkholderiales</taxon>
        <taxon>Comamonadaceae</taxon>
        <taxon>Acidovorax</taxon>
    </lineage>
</organism>
<dbReference type="Pfam" id="PF21981">
    <property type="entry name" value="RecX_HTH3"/>
    <property type="match status" value="1"/>
</dbReference>
<dbReference type="Pfam" id="PF02631">
    <property type="entry name" value="RecX_HTH2"/>
    <property type="match status" value="1"/>
</dbReference>
<dbReference type="EMBL" id="JACHLK010000001">
    <property type="protein sequence ID" value="MBB6558013.1"/>
    <property type="molecule type" value="Genomic_DNA"/>
</dbReference>
<evidence type="ECO:0000259" key="7">
    <source>
        <dbReference type="Pfam" id="PF21981"/>
    </source>
</evidence>
<evidence type="ECO:0000313" key="9">
    <source>
        <dbReference type="Proteomes" id="UP000575083"/>
    </source>
</evidence>
<evidence type="ECO:0000256" key="4">
    <source>
        <dbReference type="ARBA" id="ARBA00022490"/>
    </source>
</evidence>
<dbReference type="GO" id="GO:0006282">
    <property type="term" value="P:regulation of DNA repair"/>
    <property type="evidence" value="ECO:0007669"/>
    <property type="project" value="UniProtKB-UniRule"/>
</dbReference>
<evidence type="ECO:0000313" key="8">
    <source>
        <dbReference type="EMBL" id="MBB6558013.1"/>
    </source>
</evidence>
<accession>A0A7X0U7J1</accession>
<keyword evidence="4 5" id="KW-0963">Cytoplasm</keyword>
<comment type="similarity">
    <text evidence="2 5">Belongs to the RecX family.</text>
</comment>
<evidence type="ECO:0000256" key="1">
    <source>
        <dbReference type="ARBA" id="ARBA00004496"/>
    </source>
</evidence>
<reference evidence="8 9" key="1">
    <citation type="submission" date="2020-08" db="EMBL/GenBank/DDBJ databases">
        <title>Functional genomics of gut bacteria from endangered species of beetles.</title>
        <authorList>
            <person name="Carlos-Shanley C."/>
        </authorList>
    </citation>
    <scope>NUCLEOTIDE SEQUENCE [LARGE SCALE GENOMIC DNA]</scope>
    <source>
        <strain evidence="8 9">S00198</strain>
    </source>
</reference>
<comment type="function">
    <text evidence="5">Modulates RecA activity.</text>
</comment>
<proteinExistence type="inferred from homology"/>
<gene>
    <name evidence="5" type="primary">recX</name>
    <name evidence="8" type="ORF">HNP48_000677</name>
</gene>
<evidence type="ECO:0000256" key="2">
    <source>
        <dbReference type="ARBA" id="ARBA00009695"/>
    </source>
</evidence>
<evidence type="ECO:0000256" key="5">
    <source>
        <dbReference type="HAMAP-Rule" id="MF_01114"/>
    </source>
</evidence>
<dbReference type="Proteomes" id="UP000575083">
    <property type="component" value="Unassembled WGS sequence"/>
</dbReference>
<protein>
    <recommendedName>
        <fullName evidence="3 5">Regulatory protein RecX</fullName>
    </recommendedName>
</protein>
<sequence>MGFDTLSLKGRALRLLAQREHSRAELLRKLRPHVQEGEDLDAVLNELQARDFINEERVVASVVHQRAGRMGAARIRQELQAKGVGGEAVQQALAQLQDTELARAREVWRRRFGEPAGDPQGRAKQVRFLMARGFSSEVVRRVVRGAEDDSGA</sequence>
<dbReference type="InterPro" id="IPR003783">
    <property type="entry name" value="Regulatory_RecX"/>
</dbReference>
<dbReference type="PANTHER" id="PTHR33602:SF1">
    <property type="entry name" value="REGULATORY PROTEIN RECX FAMILY PROTEIN"/>
    <property type="match status" value="1"/>
</dbReference>
<dbReference type="NCBIfam" id="NF001055">
    <property type="entry name" value="PRK00117.2-5"/>
    <property type="match status" value="1"/>
</dbReference>